<evidence type="ECO:0000313" key="3">
    <source>
        <dbReference type="Proteomes" id="UP000195521"/>
    </source>
</evidence>
<accession>A0A1Y1JN87</accession>
<organism evidence="2 3">
    <name type="scientific">Plasmodium gonderi</name>
    <dbReference type="NCBI Taxonomy" id="77519"/>
    <lineage>
        <taxon>Eukaryota</taxon>
        <taxon>Sar</taxon>
        <taxon>Alveolata</taxon>
        <taxon>Apicomplexa</taxon>
        <taxon>Aconoidasida</taxon>
        <taxon>Haemosporida</taxon>
        <taxon>Plasmodiidae</taxon>
        <taxon>Plasmodium</taxon>
        <taxon>Plasmodium (Plasmodium)</taxon>
    </lineage>
</organism>
<evidence type="ECO:0000313" key="2">
    <source>
        <dbReference type="EMBL" id="GAW83949.1"/>
    </source>
</evidence>
<dbReference type="EMBL" id="BDQF01000036">
    <property type="protein sequence ID" value="GAW83949.1"/>
    <property type="molecule type" value="Genomic_DNA"/>
</dbReference>
<dbReference type="AlphaFoldDB" id="A0A1Y1JN87"/>
<protein>
    <submittedName>
        <fullName evidence="2">Variable surface protein</fullName>
    </submittedName>
</protein>
<keyword evidence="1" id="KW-0812">Transmembrane</keyword>
<keyword evidence="1" id="KW-1133">Transmembrane helix</keyword>
<dbReference type="Proteomes" id="UP000195521">
    <property type="component" value="Unassembled WGS sequence"/>
</dbReference>
<proteinExistence type="predicted"/>
<dbReference type="RefSeq" id="XP_028546538.1">
    <property type="nucleotide sequence ID" value="XM_028690737.1"/>
</dbReference>
<dbReference type="GeneID" id="39744757"/>
<evidence type="ECO:0000256" key="1">
    <source>
        <dbReference type="SAM" id="Phobius"/>
    </source>
</evidence>
<gene>
    <name evidence="2" type="ORF">PGO_000255</name>
</gene>
<comment type="caution">
    <text evidence="2">The sequence shown here is derived from an EMBL/GenBank/DDBJ whole genome shotgun (WGS) entry which is preliminary data.</text>
</comment>
<keyword evidence="3" id="KW-1185">Reference proteome</keyword>
<name>A0A1Y1JN87_PLAGO</name>
<keyword evidence="1" id="KW-0472">Membrane</keyword>
<feature type="transmembrane region" description="Helical" evidence="1">
    <location>
        <begin position="81"/>
        <end position="106"/>
    </location>
</feature>
<reference evidence="3" key="1">
    <citation type="submission" date="2017-04" db="EMBL/GenBank/DDBJ databases">
        <title>Plasmodium gonderi genome.</title>
        <authorList>
            <person name="Arisue N."/>
            <person name="Honma H."/>
            <person name="Kawai S."/>
            <person name="Tougan T."/>
            <person name="Tanabe K."/>
            <person name="Horii T."/>
        </authorList>
    </citation>
    <scope>NUCLEOTIDE SEQUENCE [LARGE SCALE GENOMIC DNA]</scope>
    <source>
        <strain evidence="3">ATCC 30045</strain>
    </source>
</reference>
<sequence length="177" mass="20890">MIWDILIRTLNTHVSNLESGTHVSDQIPFGTYHIEAGCRGDNSNALDFFHIILSAHDNNTSSTTPEEFDIVNSKYIRVSTVLLLIIGIITLFFCYYNVKVFLFYYINNSCNIMHELYIYQFHISLPSEYYMSNMGSRRKKYKHEVNKRCTRKFSSHDLEDFFINSKRRQDYFAYSSI</sequence>